<evidence type="ECO:0000313" key="3">
    <source>
        <dbReference type="Proteomes" id="UP000245655"/>
    </source>
</evidence>
<protein>
    <recommendedName>
        <fullName evidence="4">Lipoprotein</fullName>
    </recommendedName>
</protein>
<sequence length="252" mass="27919">MIKNTRTIRKEESNNPVLKALSFKTVIVGTSLAALLASSGCATSSLLDSDNRVSTTTTKSVLSEDQIVAFGRPAQALPKMPNATMVIVGEKNSYVLTQGGTEMVNLLTNLTPKNIQVDNEMNFYVPNNDGYFQGEMKLSYAKLKDEFKRSDYQFFLQNNGKECTSASDQRINAQRFCFSVPVKGAIYPQVSNLSIIQSNYRALSKPYTVSFYTQSQQNQVSRSGANTAQKLVLLPFALAFDVVTFPFQLLEQ</sequence>
<comment type="caution">
    <text evidence="2">The sequence shown here is derived from an EMBL/GenBank/DDBJ whole genome shotgun (WGS) entry which is preliminary data.</text>
</comment>
<dbReference type="RefSeq" id="WP_109590968.1">
    <property type="nucleotide sequence ID" value="NZ_CAJGZY010000007.1"/>
</dbReference>
<evidence type="ECO:0008006" key="4">
    <source>
        <dbReference type="Google" id="ProtNLM"/>
    </source>
</evidence>
<dbReference type="EMBL" id="QGGM01000006">
    <property type="protein sequence ID" value="PWK12908.1"/>
    <property type="molecule type" value="Genomic_DNA"/>
</dbReference>
<dbReference type="Proteomes" id="UP000245655">
    <property type="component" value="Unassembled WGS sequence"/>
</dbReference>
<keyword evidence="1" id="KW-1133">Transmembrane helix</keyword>
<gene>
    <name evidence="2" type="ORF">C8D84_10636</name>
</gene>
<name>A0A2V2A2L0_PSYIM</name>
<keyword evidence="1" id="KW-0472">Membrane</keyword>
<keyword evidence="1" id="KW-0812">Transmembrane</keyword>
<organism evidence="2 3">
    <name type="scientific">Psychrobacter immobilis</name>
    <dbReference type="NCBI Taxonomy" id="498"/>
    <lineage>
        <taxon>Bacteria</taxon>
        <taxon>Pseudomonadati</taxon>
        <taxon>Pseudomonadota</taxon>
        <taxon>Gammaproteobacteria</taxon>
        <taxon>Moraxellales</taxon>
        <taxon>Moraxellaceae</taxon>
        <taxon>Psychrobacter</taxon>
    </lineage>
</organism>
<keyword evidence="3" id="KW-1185">Reference proteome</keyword>
<dbReference type="AlphaFoldDB" id="A0A2V2A2L0"/>
<feature type="transmembrane region" description="Helical" evidence="1">
    <location>
        <begin position="231"/>
        <end position="250"/>
    </location>
</feature>
<accession>A0A2V2A2L0</accession>
<evidence type="ECO:0000256" key="1">
    <source>
        <dbReference type="SAM" id="Phobius"/>
    </source>
</evidence>
<evidence type="ECO:0000313" key="2">
    <source>
        <dbReference type="EMBL" id="PWK12908.1"/>
    </source>
</evidence>
<reference evidence="2 3" key="1">
    <citation type="submission" date="2018-05" db="EMBL/GenBank/DDBJ databases">
        <title>Genomic Encyclopedia of Type Strains, Phase IV (KMG-IV): sequencing the most valuable type-strain genomes for metagenomic binning, comparative biology and taxonomic classification.</title>
        <authorList>
            <person name="Goeker M."/>
        </authorList>
    </citation>
    <scope>NUCLEOTIDE SEQUENCE [LARGE SCALE GENOMIC DNA]</scope>
    <source>
        <strain evidence="2 3">DSM 7229</strain>
    </source>
</reference>
<proteinExistence type="predicted"/>
<dbReference type="GeneID" id="60255100"/>